<feature type="transmembrane region" description="Helical" evidence="5">
    <location>
        <begin position="24"/>
        <end position="53"/>
    </location>
</feature>
<feature type="transmembrane region" description="Helical" evidence="5">
    <location>
        <begin position="268"/>
        <end position="301"/>
    </location>
</feature>
<feature type="transmembrane region" description="Helical" evidence="5">
    <location>
        <begin position="434"/>
        <end position="451"/>
    </location>
</feature>
<keyword evidence="2 5" id="KW-0812">Transmembrane</keyword>
<evidence type="ECO:0000313" key="7">
    <source>
        <dbReference type="EMBL" id="PWJ58778.1"/>
    </source>
</evidence>
<dbReference type="GO" id="GO:0016874">
    <property type="term" value="F:ligase activity"/>
    <property type="evidence" value="ECO:0007669"/>
    <property type="project" value="UniProtKB-KW"/>
</dbReference>
<feature type="transmembrane region" description="Helical" evidence="5">
    <location>
        <begin position="151"/>
        <end position="169"/>
    </location>
</feature>
<keyword evidence="8" id="KW-1185">Reference proteome</keyword>
<sequence length="490" mass="54900">MKPTRKDDFRRKWRGYSEWLDNPLWLAFISGVGLFLGVATVKGGITVGALAIVAMVGLPVVYAMLVFPVFGIICLLLLAYFLFYIFRLGVSFPLGTVLDGMQAFLLLGFLLRQRTSPDWSVFKGPVATAILIWIGYNILQVINPTAESRLAWVYTVRTIAVITLMYFVFLYQIRTLKQIRLILFVWLILSFVAALYAYKQEYIGIPASEMATLESDPLTVSLLFIDGHWRKYSIFSDPVEFSYNMVLGSLLCIVFLIGPIARWKKGILAVMLALMAHSMLFSGTRGAYVLIPAALVLLAILKFSRNILIGSLIAAVFFVGLIFMPTSNPSIARFQTAFRPGDDASYNVRKMNQERIRPFILSHPMGGGLGATGMWGVRFAPHSYLANFPPDSGYVRVAVETGWIGLFLICMLIFVFLSSGINSYYLIQNPELKMYCLAMVMVLFALNIGNFPQEALVQYPNNILFYLAIAIVQACYRLDVQLARQELGAN</sequence>
<name>A0A316AMU1_9BACT</name>
<feature type="transmembrane region" description="Helical" evidence="5">
    <location>
        <begin position="60"/>
        <end position="86"/>
    </location>
</feature>
<feature type="transmembrane region" description="Helical" evidence="5">
    <location>
        <begin position="401"/>
        <end position="427"/>
    </location>
</feature>
<dbReference type="PANTHER" id="PTHR37422:SF13">
    <property type="entry name" value="LIPOPOLYSACCHARIDE BIOSYNTHESIS PROTEIN PA4999-RELATED"/>
    <property type="match status" value="1"/>
</dbReference>
<comment type="caution">
    <text evidence="7">The sequence shown here is derived from an EMBL/GenBank/DDBJ whole genome shotgun (WGS) entry which is preliminary data.</text>
</comment>
<protein>
    <submittedName>
        <fullName evidence="7">O-antigen ligase-like membrane protein</fullName>
    </submittedName>
</protein>
<keyword evidence="3 5" id="KW-1133">Transmembrane helix</keyword>
<accession>A0A316AMU1</accession>
<evidence type="ECO:0000256" key="5">
    <source>
        <dbReference type="SAM" id="Phobius"/>
    </source>
</evidence>
<feature type="transmembrane region" description="Helical" evidence="5">
    <location>
        <begin position="92"/>
        <end position="111"/>
    </location>
</feature>
<proteinExistence type="predicted"/>
<dbReference type="Pfam" id="PF04932">
    <property type="entry name" value="Wzy_C"/>
    <property type="match status" value="1"/>
</dbReference>
<dbReference type="AlphaFoldDB" id="A0A316AMU1"/>
<feature type="transmembrane region" description="Helical" evidence="5">
    <location>
        <begin position="181"/>
        <end position="198"/>
    </location>
</feature>
<feature type="transmembrane region" description="Helical" evidence="5">
    <location>
        <begin position="241"/>
        <end position="261"/>
    </location>
</feature>
<evidence type="ECO:0000256" key="4">
    <source>
        <dbReference type="ARBA" id="ARBA00023136"/>
    </source>
</evidence>
<dbReference type="RefSeq" id="WP_229203256.1">
    <property type="nucleotide sequence ID" value="NZ_QGDT01000003.1"/>
</dbReference>
<evidence type="ECO:0000259" key="6">
    <source>
        <dbReference type="Pfam" id="PF04932"/>
    </source>
</evidence>
<dbReference type="EMBL" id="QGDT01000003">
    <property type="protein sequence ID" value="PWJ58778.1"/>
    <property type="molecule type" value="Genomic_DNA"/>
</dbReference>
<organism evidence="7 8">
    <name type="scientific">Dyadobacter jejuensis</name>
    <dbReference type="NCBI Taxonomy" id="1082580"/>
    <lineage>
        <taxon>Bacteria</taxon>
        <taxon>Pseudomonadati</taxon>
        <taxon>Bacteroidota</taxon>
        <taxon>Cytophagia</taxon>
        <taxon>Cytophagales</taxon>
        <taxon>Spirosomataceae</taxon>
        <taxon>Dyadobacter</taxon>
    </lineage>
</organism>
<gene>
    <name evidence="7" type="ORF">CLV98_103145</name>
</gene>
<feature type="transmembrane region" description="Helical" evidence="5">
    <location>
        <begin position="120"/>
        <end position="139"/>
    </location>
</feature>
<dbReference type="Proteomes" id="UP000245880">
    <property type="component" value="Unassembled WGS sequence"/>
</dbReference>
<evidence type="ECO:0000313" key="8">
    <source>
        <dbReference type="Proteomes" id="UP000245880"/>
    </source>
</evidence>
<dbReference type="InterPro" id="IPR051533">
    <property type="entry name" value="WaaL-like"/>
</dbReference>
<feature type="transmembrane region" description="Helical" evidence="5">
    <location>
        <begin position="359"/>
        <end position="381"/>
    </location>
</feature>
<feature type="transmembrane region" description="Helical" evidence="5">
    <location>
        <begin position="307"/>
        <end position="324"/>
    </location>
</feature>
<keyword evidence="7" id="KW-0436">Ligase</keyword>
<feature type="domain" description="O-antigen ligase-related" evidence="6">
    <location>
        <begin position="271"/>
        <end position="409"/>
    </location>
</feature>
<dbReference type="InterPro" id="IPR007016">
    <property type="entry name" value="O-antigen_ligase-rel_domated"/>
</dbReference>
<evidence type="ECO:0000256" key="2">
    <source>
        <dbReference type="ARBA" id="ARBA00022692"/>
    </source>
</evidence>
<evidence type="ECO:0000256" key="1">
    <source>
        <dbReference type="ARBA" id="ARBA00004141"/>
    </source>
</evidence>
<comment type="subcellular location">
    <subcellularLocation>
        <location evidence="1">Membrane</location>
        <topology evidence="1">Multi-pass membrane protein</topology>
    </subcellularLocation>
</comment>
<dbReference type="GO" id="GO:0016020">
    <property type="term" value="C:membrane"/>
    <property type="evidence" value="ECO:0007669"/>
    <property type="project" value="UniProtKB-SubCell"/>
</dbReference>
<evidence type="ECO:0000256" key="3">
    <source>
        <dbReference type="ARBA" id="ARBA00022989"/>
    </source>
</evidence>
<reference evidence="7 8" key="1">
    <citation type="submission" date="2018-03" db="EMBL/GenBank/DDBJ databases">
        <title>Genomic Encyclopedia of Archaeal and Bacterial Type Strains, Phase II (KMG-II): from individual species to whole genera.</title>
        <authorList>
            <person name="Goeker M."/>
        </authorList>
    </citation>
    <scope>NUCLEOTIDE SEQUENCE [LARGE SCALE GENOMIC DNA]</scope>
    <source>
        <strain evidence="7 8">DSM 100346</strain>
    </source>
</reference>
<dbReference type="PANTHER" id="PTHR37422">
    <property type="entry name" value="TEICHURONIC ACID BIOSYNTHESIS PROTEIN TUAE"/>
    <property type="match status" value="1"/>
</dbReference>
<keyword evidence="4 5" id="KW-0472">Membrane</keyword>